<gene>
    <name evidence="7" type="ORF">SMD27_06130</name>
</gene>
<evidence type="ECO:0000256" key="6">
    <source>
        <dbReference type="SAM" id="Phobius"/>
    </source>
</evidence>
<protein>
    <submittedName>
        <fullName evidence="7">LysE family translocator</fullName>
    </submittedName>
</protein>
<evidence type="ECO:0000256" key="5">
    <source>
        <dbReference type="ARBA" id="ARBA00023136"/>
    </source>
</evidence>
<name>A0ABU5E986_9PROT</name>
<feature type="transmembrane region" description="Helical" evidence="6">
    <location>
        <begin position="119"/>
        <end position="140"/>
    </location>
</feature>
<feature type="transmembrane region" description="Helical" evidence="6">
    <location>
        <begin position="6"/>
        <end position="29"/>
    </location>
</feature>
<comment type="subcellular location">
    <subcellularLocation>
        <location evidence="1">Cell membrane</location>
        <topology evidence="1">Multi-pass membrane protein</topology>
    </subcellularLocation>
</comment>
<keyword evidence="3 6" id="KW-0812">Transmembrane</keyword>
<feature type="transmembrane region" description="Helical" evidence="6">
    <location>
        <begin position="155"/>
        <end position="178"/>
    </location>
</feature>
<keyword evidence="8" id="KW-1185">Reference proteome</keyword>
<accession>A0ABU5E986</accession>
<dbReference type="PIRSF" id="PIRSF006324">
    <property type="entry name" value="LeuE"/>
    <property type="match status" value="1"/>
</dbReference>
<evidence type="ECO:0000256" key="4">
    <source>
        <dbReference type="ARBA" id="ARBA00022989"/>
    </source>
</evidence>
<comment type="caution">
    <text evidence="7">The sequence shown here is derived from an EMBL/GenBank/DDBJ whole genome shotgun (WGS) entry which is preliminary data.</text>
</comment>
<feature type="transmembrane region" description="Helical" evidence="6">
    <location>
        <begin position="77"/>
        <end position="98"/>
    </location>
</feature>
<evidence type="ECO:0000313" key="7">
    <source>
        <dbReference type="EMBL" id="MDY0882411.1"/>
    </source>
</evidence>
<evidence type="ECO:0000313" key="8">
    <source>
        <dbReference type="Proteomes" id="UP001279642"/>
    </source>
</evidence>
<evidence type="ECO:0000256" key="2">
    <source>
        <dbReference type="ARBA" id="ARBA00022475"/>
    </source>
</evidence>
<proteinExistence type="predicted"/>
<evidence type="ECO:0000256" key="1">
    <source>
        <dbReference type="ARBA" id="ARBA00004651"/>
    </source>
</evidence>
<dbReference type="RefSeq" id="WP_320507434.1">
    <property type="nucleotide sequence ID" value="NZ_JAXCLW010000001.1"/>
</dbReference>
<organism evidence="7 8">
    <name type="scientific">Dongia soli</name>
    <dbReference type="NCBI Taxonomy" id="600628"/>
    <lineage>
        <taxon>Bacteria</taxon>
        <taxon>Pseudomonadati</taxon>
        <taxon>Pseudomonadota</taxon>
        <taxon>Alphaproteobacteria</taxon>
        <taxon>Rhodospirillales</taxon>
        <taxon>Dongiaceae</taxon>
        <taxon>Dongia</taxon>
    </lineage>
</organism>
<keyword evidence="5 6" id="KW-0472">Membrane</keyword>
<dbReference type="Pfam" id="PF01810">
    <property type="entry name" value="LysE"/>
    <property type="match status" value="1"/>
</dbReference>
<dbReference type="Proteomes" id="UP001279642">
    <property type="component" value="Unassembled WGS sequence"/>
</dbReference>
<dbReference type="PANTHER" id="PTHR30086">
    <property type="entry name" value="ARGININE EXPORTER PROTEIN ARGO"/>
    <property type="match status" value="1"/>
</dbReference>
<reference evidence="7 8" key="1">
    <citation type="journal article" date="2016" name="Antonie Van Leeuwenhoek">
        <title>Dongia soli sp. nov., isolated from soil from Dokdo, Korea.</title>
        <authorList>
            <person name="Kim D.U."/>
            <person name="Lee H."/>
            <person name="Kim H."/>
            <person name="Kim S.G."/>
            <person name="Ka J.O."/>
        </authorList>
    </citation>
    <scope>NUCLEOTIDE SEQUENCE [LARGE SCALE GENOMIC DNA]</scope>
    <source>
        <strain evidence="7 8">D78</strain>
    </source>
</reference>
<keyword evidence="2" id="KW-1003">Cell membrane</keyword>
<feature type="transmembrane region" description="Helical" evidence="6">
    <location>
        <begin position="41"/>
        <end position="71"/>
    </location>
</feature>
<dbReference type="InterPro" id="IPR001123">
    <property type="entry name" value="LeuE-type"/>
</dbReference>
<dbReference type="EMBL" id="JAXCLW010000001">
    <property type="protein sequence ID" value="MDY0882411.1"/>
    <property type="molecule type" value="Genomic_DNA"/>
</dbReference>
<evidence type="ECO:0000256" key="3">
    <source>
        <dbReference type="ARBA" id="ARBA00022692"/>
    </source>
</evidence>
<dbReference type="PANTHER" id="PTHR30086:SF20">
    <property type="entry name" value="ARGININE EXPORTER PROTEIN ARGO-RELATED"/>
    <property type="match status" value="1"/>
</dbReference>
<keyword evidence="4 6" id="KW-1133">Transmembrane helix</keyword>
<sequence>MPIIDPTLYLAFIATVAMLMLVPGPNVALITSASIAHGTRAGFLTVLGTSCAMIPQLALTALGMTALLGLMAQLFDILRWLGVAYLFYLGLRCWLAAPDRLNVETMQSMPINVAMAKRLLLRGFLVSFGNPKTLLFYGAFLPQFIAADRAAGPQLALLSVTFLALALGVDSGWALLAGRSRHLLLRHGRLRQRMTGGLLMTAAIGLAVAHRR</sequence>